<proteinExistence type="predicted"/>
<keyword evidence="2" id="KW-1185">Reference proteome</keyword>
<name>A0ACB9GQU2_9ASTR</name>
<evidence type="ECO:0000313" key="2">
    <source>
        <dbReference type="Proteomes" id="UP001056120"/>
    </source>
</evidence>
<comment type="caution">
    <text evidence="1">The sequence shown here is derived from an EMBL/GenBank/DDBJ whole genome shotgun (WGS) entry which is preliminary data.</text>
</comment>
<dbReference type="Proteomes" id="UP001056120">
    <property type="component" value="Linkage Group LG14"/>
</dbReference>
<gene>
    <name evidence="1" type="ORF">L1987_45014</name>
</gene>
<evidence type="ECO:0000313" key="1">
    <source>
        <dbReference type="EMBL" id="KAI3785888.1"/>
    </source>
</evidence>
<protein>
    <submittedName>
        <fullName evidence="1">Uncharacterized protein</fullName>
    </submittedName>
</protein>
<organism evidence="1 2">
    <name type="scientific">Smallanthus sonchifolius</name>
    <dbReference type="NCBI Taxonomy" id="185202"/>
    <lineage>
        <taxon>Eukaryota</taxon>
        <taxon>Viridiplantae</taxon>
        <taxon>Streptophyta</taxon>
        <taxon>Embryophyta</taxon>
        <taxon>Tracheophyta</taxon>
        <taxon>Spermatophyta</taxon>
        <taxon>Magnoliopsida</taxon>
        <taxon>eudicotyledons</taxon>
        <taxon>Gunneridae</taxon>
        <taxon>Pentapetalae</taxon>
        <taxon>asterids</taxon>
        <taxon>campanulids</taxon>
        <taxon>Asterales</taxon>
        <taxon>Asteraceae</taxon>
        <taxon>Asteroideae</taxon>
        <taxon>Heliantheae alliance</taxon>
        <taxon>Millerieae</taxon>
        <taxon>Smallanthus</taxon>
    </lineage>
</organism>
<accession>A0ACB9GQU2</accession>
<dbReference type="EMBL" id="CM042031">
    <property type="protein sequence ID" value="KAI3785888.1"/>
    <property type="molecule type" value="Genomic_DNA"/>
</dbReference>
<reference evidence="2" key="1">
    <citation type="journal article" date="2022" name="Mol. Ecol. Resour.">
        <title>The genomes of chicory, endive, great burdock and yacon provide insights into Asteraceae palaeo-polyploidization history and plant inulin production.</title>
        <authorList>
            <person name="Fan W."/>
            <person name="Wang S."/>
            <person name="Wang H."/>
            <person name="Wang A."/>
            <person name="Jiang F."/>
            <person name="Liu H."/>
            <person name="Zhao H."/>
            <person name="Xu D."/>
            <person name="Zhang Y."/>
        </authorList>
    </citation>
    <scope>NUCLEOTIDE SEQUENCE [LARGE SCALE GENOMIC DNA]</scope>
    <source>
        <strain evidence="2">cv. Yunnan</strain>
    </source>
</reference>
<reference evidence="1 2" key="2">
    <citation type="journal article" date="2022" name="Mol. Ecol. Resour.">
        <title>The genomes of chicory, endive, great burdock and yacon provide insights into Asteraceae paleo-polyploidization history and plant inulin production.</title>
        <authorList>
            <person name="Fan W."/>
            <person name="Wang S."/>
            <person name="Wang H."/>
            <person name="Wang A."/>
            <person name="Jiang F."/>
            <person name="Liu H."/>
            <person name="Zhao H."/>
            <person name="Xu D."/>
            <person name="Zhang Y."/>
        </authorList>
    </citation>
    <scope>NUCLEOTIDE SEQUENCE [LARGE SCALE GENOMIC DNA]</scope>
    <source>
        <strain evidence="2">cv. Yunnan</strain>
        <tissue evidence="1">Leaves</tissue>
    </source>
</reference>
<sequence>MSFIIQAISSVTVCVVVGVRNCLSFFMRLPITCENCLPKNLENMCLLEKLSTVVVFKDQVYASIGRFMISVILYILFFN</sequence>